<dbReference type="PROSITE" id="PS00136">
    <property type="entry name" value="SUBTILASE_ASP"/>
    <property type="match status" value="1"/>
</dbReference>
<feature type="active site" description="Charge relay system" evidence="5 6">
    <location>
        <position position="170"/>
    </location>
</feature>
<dbReference type="Pfam" id="PF00082">
    <property type="entry name" value="Peptidase_S8"/>
    <property type="match status" value="1"/>
</dbReference>
<dbReference type="GO" id="GO:0016020">
    <property type="term" value="C:membrane"/>
    <property type="evidence" value="ECO:0007669"/>
    <property type="project" value="TreeGrafter"/>
</dbReference>
<evidence type="ECO:0000256" key="8">
    <source>
        <dbReference type="SAM" id="SignalP"/>
    </source>
</evidence>
<comment type="similarity">
    <text evidence="1 6 7">Belongs to the peptidase S8 family.</text>
</comment>
<keyword evidence="11" id="KW-1185">Reference proteome</keyword>
<dbReference type="Gene3D" id="3.40.50.200">
    <property type="entry name" value="Peptidase S8/S53 domain"/>
    <property type="match status" value="1"/>
</dbReference>
<proteinExistence type="inferred from homology"/>
<feature type="active site" description="Charge relay system" evidence="5 6">
    <location>
        <position position="204"/>
    </location>
</feature>
<protein>
    <submittedName>
        <fullName evidence="10">Serine protease (Secreted protein)</fullName>
    </submittedName>
</protein>
<keyword evidence="3 6" id="KW-0378">Hydrolase</keyword>
<dbReference type="PROSITE" id="PS00137">
    <property type="entry name" value="SUBTILASE_HIS"/>
    <property type="match status" value="1"/>
</dbReference>
<feature type="active site" description="Charge relay system" evidence="5 6">
    <location>
        <position position="405"/>
    </location>
</feature>
<keyword evidence="4 6" id="KW-0720">Serine protease</keyword>
<evidence type="ECO:0000259" key="9">
    <source>
        <dbReference type="Pfam" id="PF00082"/>
    </source>
</evidence>
<dbReference type="PRINTS" id="PR00723">
    <property type="entry name" value="SUBTILISIN"/>
</dbReference>
<evidence type="ECO:0000256" key="3">
    <source>
        <dbReference type="ARBA" id="ARBA00022801"/>
    </source>
</evidence>
<dbReference type="GO" id="GO:0004252">
    <property type="term" value="F:serine-type endopeptidase activity"/>
    <property type="evidence" value="ECO:0007669"/>
    <property type="project" value="UniProtKB-UniRule"/>
</dbReference>
<evidence type="ECO:0000256" key="7">
    <source>
        <dbReference type="RuleBase" id="RU003355"/>
    </source>
</evidence>
<evidence type="ECO:0000256" key="1">
    <source>
        <dbReference type="ARBA" id="ARBA00011073"/>
    </source>
</evidence>
<organism evidence="10 11">
    <name type="scientific">Patulibacter medicamentivorans</name>
    <dbReference type="NCBI Taxonomy" id="1097667"/>
    <lineage>
        <taxon>Bacteria</taxon>
        <taxon>Bacillati</taxon>
        <taxon>Actinomycetota</taxon>
        <taxon>Thermoleophilia</taxon>
        <taxon>Solirubrobacterales</taxon>
        <taxon>Patulibacteraceae</taxon>
        <taxon>Patulibacter</taxon>
    </lineage>
</organism>
<dbReference type="InterPro" id="IPR000209">
    <property type="entry name" value="Peptidase_S8/S53_dom"/>
</dbReference>
<dbReference type="GO" id="GO:0016485">
    <property type="term" value="P:protein processing"/>
    <property type="evidence" value="ECO:0007669"/>
    <property type="project" value="TreeGrafter"/>
</dbReference>
<evidence type="ECO:0000256" key="4">
    <source>
        <dbReference type="ARBA" id="ARBA00022825"/>
    </source>
</evidence>
<dbReference type="EMBL" id="AGUD01000272">
    <property type="protein sequence ID" value="EHN09528.1"/>
    <property type="molecule type" value="Genomic_DNA"/>
</dbReference>
<reference evidence="10 11" key="1">
    <citation type="journal article" date="2013" name="Biodegradation">
        <title>Quantitative proteomic analysis of ibuprofen-degrading Patulibacter sp. strain I11.</title>
        <authorList>
            <person name="Almeida B."/>
            <person name="Kjeldal H."/>
            <person name="Lolas I."/>
            <person name="Knudsen A.D."/>
            <person name="Carvalho G."/>
            <person name="Nielsen K.L."/>
            <person name="Barreto Crespo M.T."/>
            <person name="Stensballe A."/>
            <person name="Nielsen J.L."/>
        </authorList>
    </citation>
    <scope>NUCLEOTIDE SEQUENCE [LARGE SCALE GENOMIC DNA]</scope>
    <source>
        <strain evidence="10 11">I11</strain>
    </source>
</reference>
<evidence type="ECO:0000313" key="11">
    <source>
        <dbReference type="Proteomes" id="UP000005143"/>
    </source>
</evidence>
<dbReference type="OrthoDB" id="9798386at2"/>
<accession>H0E9W8</accession>
<dbReference type="InterPro" id="IPR036852">
    <property type="entry name" value="Peptidase_S8/S53_dom_sf"/>
</dbReference>
<dbReference type="AlphaFoldDB" id="H0E9W8"/>
<keyword evidence="2 6" id="KW-0645">Protease</keyword>
<evidence type="ECO:0000313" key="10">
    <source>
        <dbReference type="EMBL" id="EHN09528.1"/>
    </source>
</evidence>
<dbReference type="RefSeq" id="WP_007577929.1">
    <property type="nucleotide sequence ID" value="NZ_AGUD01000272.1"/>
</dbReference>
<keyword evidence="8" id="KW-0732">Signal</keyword>
<sequence length="566" mass="57300">MTRTSLRPTAGLLGATALLCAAAALPASAPAADSGQLGGRSGPTGRLLVTVRGADGLSTTAVEERLADVARRAGVRTAGTDPAAATAAVAAGDADDRARLAARLRQDPRVVEVVPERRAALRGLPNEPSLSQQDPGAPAGVVPGWWVQRMNIPAAWDLANGKGIKIAVIDSGVDGGHPQLAPIIDQAQTDGPVVGNAQTDEVGHGTHVASLACAAFNDGAGLVGAGGRCHLIVIKSELRDSSVASSIDKAVAAGADAIVMSFGVDGVASAPTVIREALQRAAAEGVVPVAAAADTATTEQGYPANTLQPTGSGPQIDAGLGLTVTAAQADGIRASFAGYGSQISVAAYGTYSAGGAPGGLLGAFPATKTAFEESSTNPDGTVNPPCGCRVAFGGDTRYAHLQGTSMAAPIVAGIVGLVRDANPDLPAATIVRLIKQTATRAGGYSDQLGWGIVNAGAAVDAARQIDLRAPKASFRNRSRRTSATRLRLSWKATDPAPKPLVASGVKTVDVYRSVRGGRFRRIGSGKRGRLTVDLPRGTTRFALRGVDKAGNRAPRPAKGALTIRRG</sequence>
<dbReference type="Proteomes" id="UP000005143">
    <property type="component" value="Unassembled WGS sequence"/>
</dbReference>
<feature type="signal peptide" evidence="8">
    <location>
        <begin position="1"/>
        <end position="31"/>
    </location>
</feature>
<dbReference type="InterPro" id="IPR022398">
    <property type="entry name" value="Peptidase_S8_His-AS"/>
</dbReference>
<comment type="caution">
    <text evidence="10">The sequence shown here is derived from an EMBL/GenBank/DDBJ whole genome shotgun (WGS) entry which is preliminary data.</text>
</comment>
<name>H0E9W8_9ACTN</name>
<dbReference type="SUPFAM" id="SSF52743">
    <property type="entry name" value="Subtilisin-like"/>
    <property type="match status" value="1"/>
</dbReference>
<dbReference type="PANTHER" id="PTHR42884:SF14">
    <property type="entry name" value="NEUROENDOCRINE CONVERTASE 1"/>
    <property type="match status" value="1"/>
</dbReference>
<dbReference type="PROSITE" id="PS00138">
    <property type="entry name" value="SUBTILASE_SER"/>
    <property type="match status" value="1"/>
</dbReference>
<gene>
    <name evidence="10" type="ORF">PAI11_36410</name>
</gene>
<evidence type="ECO:0000256" key="2">
    <source>
        <dbReference type="ARBA" id="ARBA00022670"/>
    </source>
</evidence>
<dbReference type="InterPro" id="IPR023828">
    <property type="entry name" value="Peptidase_S8_Ser-AS"/>
</dbReference>
<evidence type="ECO:0000256" key="5">
    <source>
        <dbReference type="PIRSR" id="PIRSR615500-1"/>
    </source>
</evidence>
<feature type="chain" id="PRO_5003531341" evidence="8">
    <location>
        <begin position="32"/>
        <end position="566"/>
    </location>
</feature>
<evidence type="ECO:0000256" key="6">
    <source>
        <dbReference type="PROSITE-ProRule" id="PRU01240"/>
    </source>
</evidence>
<dbReference type="PANTHER" id="PTHR42884">
    <property type="entry name" value="PROPROTEIN CONVERTASE SUBTILISIN/KEXIN-RELATED"/>
    <property type="match status" value="1"/>
</dbReference>
<feature type="domain" description="Peptidase S8/S53" evidence="9">
    <location>
        <begin position="161"/>
        <end position="451"/>
    </location>
</feature>
<dbReference type="InterPro" id="IPR015500">
    <property type="entry name" value="Peptidase_S8_subtilisin-rel"/>
</dbReference>
<dbReference type="PROSITE" id="PS51892">
    <property type="entry name" value="SUBTILASE"/>
    <property type="match status" value="1"/>
</dbReference>
<dbReference type="InterPro" id="IPR023827">
    <property type="entry name" value="Peptidase_S8_Asp-AS"/>
</dbReference>